<dbReference type="CDD" id="cd00159">
    <property type="entry name" value="RhoGAP"/>
    <property type="match status" value="1"/>
</dbReference>
<dbReference type="GO" id="GO:0005096">
    <property type="term" value="F:GTPase activator activity"/>
    <property type="evidence" value="ECO:0007669"/>
    <property type="project" value="UniProtKB-KW"/>
</dbReference>
<dbReference type="InterPro" id="IPR050729">
    <property type="entry name" value="Rho-GAP"/>
</dbReference>
<dbReference type="EMBL" id="GIBP01000854">
    <property type="protein sequence ID" value="NDV29823.1"/>
    <property type="molecule type" value="Transcribed_RNA"/>
</dbReference>
<dbReference type="Gene3D" id="2.130.10.10">
    <property type="entry name" value="YVTN repeat-like/Quinoprotein amine dehydrogenase"/>
    <property type="match status" value="1"/>
</dbReference>
<feature type="compositionally biased region" description="Basic residues" evidence="3">
    <location>
        <begin position="706"/>
        <end position="721"/>
    </location>
</feature>
<feature type="domain" description="Rho-GAP" evidence="4">
    <location>
        <begin position="58"/>
        <end position="243"/>
    </location>
</feature>
<dbReference type="PROSITE" id="PS50238">
    <property type="entry name" value="RHOGAP"/>
    <property type="match status" value="1"/>
</dbReference>
<evidence type="ECO:0000256" key="3">
    <source>
        <dbReference type="SAM" id="MobiDB-lite"/>
    </source>
</evidence>
<reference evidence="5" key="1">
    <citation type="journal article" date="2020" name="J. Eukaryot. Microbiol.">
        <title>De novo Sequencing, Assembly and Annotation of the Transcriptome for the Free-Living Testate Amoeba Arcella intermedia.</title>
        <authorList>
            <person name="Ribeiro G.M."/>
            <person name="Porfirio-Sousa A.L."/>
            <person name="Maurer-Alcala X.X."/>
            <person name="Katz L.A."/>
            <person name="Lahr D.J.G."/>
        </authorList>
    </citation>
    <scope>NUCLEOTIDE SEQUENCE</scope>
</reference>
<feature type="compositionally biased region" description="Basic and acidic residues" evidence="3">
    <location>
        <begin position="19"/>
        <end position="32"/>
    </location>
</feature>
<dbReference type="Pfam" id="PF00620">
    <property type="entry name" value="RhoGAP"/>
    <property type="match status" value="1"/>
</dbReference>
<dbReference type="SUPFAM" id="SSF50978">
    <property type="entry name" value="WD40 repeat-like"/>
    <property type="match status" value="1"/>
</dbReference>
<dbReference type="InterPro" id="IPR036322">
    <property type="entry name" value="WD40_repeat_dom_sf"/>
</dbReference>
<dbReference type="SMART" id="SM00324">
    <property type="entry name" value="RhoGAP"/>
    <property type="match status" value="1"/>
</dbReference>
<evidence type="ECO:0000256" key="2">
    <source>
        <dbReference type="ARBA" id="ARBA00037092"/>
    </source>
</evidence>
<feature type="compositionally biased region" description="Polar residues" evidence="3">
    <location>
        <begin position="637"/>
        <end position="648"/>
    </location>
</feature>
<dbReference type="GO" id="GO:0005737">
    <property type="term" value="C:cytoplasm"/>
    <property type="evidence" value="ECO:0007669"/>
    <property type="project" value="TreeGrafter"/>
</dbReference>
<protein>
    <recommendedName>
        <fullName evidence="4">Rho-GAP domain-containing protein</fullName>
    </recommendedName>
</protein>
<dbReference type="AlphaFoldDB" id="A0A6B2KYI0"/>
<dbReference type="GO" id="GO:0007165">
    <property type="term" value="P:signal transduction"/>
    <property type="evidence" value="ECO:0007669"/>
    <property type="project" value="InterPro"/>
</dbReference>
<name>A0A6B2KYI0_9EUKA</name>
<evidence type="ECO:0000259" key="4">
    <source>
        <dbReference type="PROSITE" id="PS50238"/>
    </source>
</evidence>
<keyword evidence="1" id="KW-0343">GTPase activation</keyword>
<comment type="function">
    <text evidence="2">Rho GTPase-activating protein involved in the signal transduction pathway.</text>
</comment>
<feature type="region of interest" description="Disordered" evidence="3">
    <location>
        <begin position="1"/>
        <end position="43"/>
    </location>
</feature>
<sequence length="721" mass="80848">MSTLSTNAWKRKSMGPSVRRADTQKSSDKKVSEPPLAEEEEPAPNFVATFGSNMDDLVNFEHNFLQAPPVIPSIIEKSFQYLMTGLNTEGLFRVPGNNTVTSKVKRLMDIGRSDLVDFLANQPEMLDMPDVASLLKLYLRLLPEPLFTRALEGEFLSILEITEPEAKYAKFRQLFVQLSQLTQQVCKKLFFLFFQVSLNSYKNKMPPANIAVVFGEMAGVFTTAGTRSGDLLSWIISNYGPLFEEEDMNNATGLLLCRTFAGHDQKIIGLLSYEDYILSFDTTGVVQIWNSVTYTFYSTFLMDLELCTLPVVWNSRLWCLSRKSLRVWEMSDILDLNSSTAQYNQINLEVKTLSNLLVVNEEMWIIGDNIVVLDKENNPQVLSELPSTGKLISLVKDMVWITTVNEMIEIWDPSTKTKVKSLEGVINGTAEHILLLENLLCITGEKEKVGVMWIFEPQSCIFLKTVSSSHSGPILKAAVLQNHICTVSNDHKMIIWNSEFVELSTIPVSHSNAITQLLIFPTKNGFKMWSSSEDKTISVDFLPESYIQKINSKDHLEIKRPLKSRLPTMLPYRAAGQGDGSESLHPPGELTSSPSIPGITSTPPVANNLHLSSSEKRARYSSRRSLQPRNPEEPVTPLNTTKTIHITSPYTPPAPPPVIEETPAMASIKRQEMDLRKRSQSSNTTPKPKANHHHMSPPDSGVKEAKKSKRNSSKAPKKPKE</sequence>
<dbReference type="InterPro" id="IPR000198">
    <property type="entry name" value="RhoGAP_dom"/>
</dbReference>
<evidence type="ECO:0000256" key="1">
    <source>
        <dbReference type="ARBA" id="ARBA00022468"/>
    </source>
</evidence>
<evidence type="ECO:0000313" key="5">
    <source>
        <dbReference type="EMBL" id="NDV29823.1"/>
    </source>
</evidence>
<dbReference type="SUPFAM" id="SSF48350">
    <property type="entry name" value="GTPase activation domain, GAP"/>
    <property type="match status" value="1"/>
</dbReference>
<organism evidence="5">
    <name type="scientific">Arcella intermedia</name>
    <dbReference type="NCBI Taxonomy" id="1963864"/>
    <lineage>
        <taxon>Eukaryota</taxon>
        <taxon>Amoebozoa</taxon>
        <taxon>Tubulinea</taxon>
        <taxon>Elardia</taxon>
        <taxon>Arcellinida</taxon>
        <taxon>Sphaerothecina</taxon>
        <taxon>Arcellidae</taxon>
        <taxon>Arcella</taxon>
    </lineage>
</organism>
<accession>A0A6B2KYI0</accession>
<dbReference type="PANTHER" id="PTHR23176:SF0">
    <property type="entry name" value="RHO GTPASE ACTIVATING PROTEIN AT 19D, ISOFORM D"/>
    <property type="match status" value="1"/>
</dbReference>
<proteinExistence type="predicted"/>
<dbReference type="Gene3D" id="1.10.555.10">
    <property type="entry name" value="Rho GTPase activation protein"/>
    <property type="match status" value="1"/>
</dbReference>
<dbReference type="PANTHER" id="PTHR23176">
    <property type="entry name" value="RHO/RAC/CDC GTPASE-ACTIVATING PROTEIN"/>
    <property type="match status" value="1"/>
</dbReference>
<dbReference type="InterPro" id="IPR008936">
    <property type="entry name" value="Rho_GTPase_activation_prot"/>
</dbReference>
<feature type="region of interest" description="Disordered" evidence="3">
    <location>
        <begin position="572"/>
        <end position="721"/>
    </location>
</feature>
<dbReference type="InterPro" id="IPR015943">
    <property type="entry name" value="WD40/YVTN_repeat-like_dom_sf"/>
</dbReference>
<feature type="compositionally biased region" description="Low complexity" evidence="3">
    <location>
        <begin position="591"/>
        <end position="604"/>
    </location>
</feature>